<keyword evidence="6 10" id="KW-1133">Transmembrane helix</keyword>
<dbReference type="GO" id="GO:0016491">
    <property type="term" value="F:oxidoreductase activity"/>
    <property type="evidence" value="ECO:0007669"/>
    <property type="project" value="UniProtKB-KW"/>
</dbReference>
<dbReference type="PANTHER" id="PTHR10707:SF10">
    <property type="entry name" value="CYTOCHROME C OXIDASE SUBUNIT 4"/>
    <property type="match status" value="1"/>
</dbReference>
<dbReference type="AlphaFoldDB" id="A0A834HWU9"/>
<keyword evidence="4 10" id="KW-0999">Mitochondrion inner membrane</keyword>
<dbReference type="Pfam" id="PF02936">
    <property type="entry name" value="COX4"/>
    <property type="match status" value="1"/>
</dbReference>
<feature type="transmembrane region" description="Helical" evidence="10">
    <location>
        <begin position="115"/>
        <end position="133"/>
    </location>
</feature>
<dbReference type="InterPro" id="IPR004203">
    <property type="entry name" value="Cyt_c_oxidase_su4_fam"/>
</dbReference>
<evidence type="ECO:0000256" key="9">
    <source>
        <dbReference type="ARBA" id="ARBA00023136"/>
    </source>
</evidence>
<evidence type="ECO:0000256" key="6">
    <source>
        <dbReference type="ARBA" id="ARBA00022989"/>
    </source>
</evidence>
<evidence type="ECO:0000313" key="12">
    <source>
        <dbReference type="Proteomes" id="UP000625711"/>
    </source>
</evidence>
<evidence type="ECO:0000256" key="5">
    <source>
        <dbReference type="ARBA" id="ARBA00022946"/>
    </source>
</evidence>
<comment type="similarity">
    <text evidence="2 10">Belongs to the cytochrome c oxidase IV family.</text>
</comment>
<dbReference type="PRINTS" id="PR01873">
    <property type="entry name" value="CYTCOXIDASE4"/>
</dbReference>
<name>A0A834HWU9_RHYFE</name>
<organism evidence="11 12">
    <name type="scientific">Rhynchophorus ferrugineus</name>
    <name type="common">Red palm weevil</name>
    <name type="synonym">Curculio ferrugineus</name>
    <dbReference type="NCBI Taxonomy" id="354439"/>
    <lineage>
        <taxon>Eukaryota</taxon>
        <taxon>Metazoa</taxon>
        <taxon>Ecdysozoa</taxon>
        <taxon>Arthropoda</taxon>
        <taxon>Hexapoda</taxon>
        <taxon>Insecta</taxon>
        <taxon>Pterygota</taxon>
        <taxon>Neoptera</taxon>
        <taxon>Endopterygota</taxon>
        <taxon>Coleoptera</taxon>
        <taxon>Polyphaga</taxon>
        <taxon>Cucujiformia</taxon>
        <taxon>Curculionidae</taxon>
        <taxon>Dryophthorinae</taxon>
        <taxon>Rhynchophorus</taxon>
    </lineage>
</organism>
<dbReference type="InterPro" id="IPR036639">
    <property type="entry name" value="Cyt_c_oxidase_su4_sf"/>
</dbReference>
<comment type="caution">
    <text evidence="11">The sequence shown here is derived from an EMBL/GenBank/DDBJ whole genome shotgun (WGS) entry which is preliminary data.</text>
</comment>
<evidence type="ECO:0000256" key="10">
    <source>
        <dbReference type="RuleBase" id="RU367145"/>
    </source>
</evidence>
<dbReference type="EMBL" id="JAACXV010014539">
    <property type="protein sequence ID" value="KAF7266470.1"/>
    <property type="molecule type" value="Genomic_DNA"/>
</dbReference>
<dbReference type="CDD" id="cd00922">
    <property type="entry name" value="Cyt_c_Oxidase_IV"/>
    <property type="match status" value="1"/>
</dbReference>
<dbReference type="PANTHER" id="PTHR10707">
    <property type="entry name" value="CYTOCHROME C OXIDASE SUBUNIT IV"/>
    <property type="match status" value="1"/>
</dbReference>
<keyword evidence="12" id="KW-1185">Reference proteome</keyword>
<evidence type="ECO:0000256" key="2">
    <source>
        <dbReference type="ARBA" id="ARBA00008135"/>
    </source>
</evidence>
<dbReference type="FunFam" id="1.10.442.10:FF:000001">
    <property type="entry name" value="Cytochrome c oxidase subunit 4 isoform 1"/>
    <property type="match status" value="1"/>
</dbReference>
<keyword evidence="9 10" id="KW-0472">Membrane</keyword>
<dbReference type="Proteomes" id="UP000625711">
    <property type="component" value="Unassembled WGS sequence"/>
</dbReference>
<protein>
    <recommendedName>
        <fullName evidence="10">Cytochrome c oxidase subunit 4</fullName>
    </recommendedName>
</protein>
<dbReference type="GO" id="GO:0005743">
    <property type="term" value="C:mitochondrial inner membrane"/>
    <property type="evidence" value="ECO:0007669"/>
    <property type="project" value="UniProtKB-SubCell"/>
</dbReference>
<sequence>MFSLRSCVRNALRMRVSTIGIRKAYISNFERSIIGRREIVGFGFNGQPSYVDRDDFPFPAIRWKEPSPEIGALREKEKGDWNDLSCEEKKELYRASFCQTFEEFQVTHLGQWKSVLAHILFLCTGGIWLFLIYKMTIYKDMLPDSFSQECREHQFRRYIDLKANPIRGLASKWDYDNDCWKK</sequence>
<evidence type="ECO:0000313" key="11">
    <source>
        <dbReference type="EMBL" id="KAF7266470.1"/>
    </source>
</evidence>
<dbReference type="GO" id="GO:0045277">
    <property type="term" value="C:respiratory chain complex IV"/>
    <property type="evidence" value="ECO:0007669"/>
    <property type="project" value="InterPro"/>
</dbReference>
<comment type="pathway">
    <text evidence="10">Energy metabolism; oxidative phosphorylation.</text>
</comment>
<dbReference type="InterPro" id="IPR013288">
    <property type="entry name" value="Cyt_c_oxidase_su4"/>
</dbReference>
<keyword evidence="5" id="KW-0809">Transit peptide</keyword>
<evidence type="ECO:0000256" key="3">
    <source>
        <dbReference type="ARBA" id="ARBA00022692"/>
    </source>
</evidence>
<comment type="subcellular location">
    <subcellularLocation>
        <location evidence="1 10">Mitochondrion inner membrane</location>
        <topology evidence="1 10">Single-pass membrane protein</topology>
    </subcellularLocation>
</comment>
<dbReference type="SUPFAM" id="SSF81406">
    <property type="entry name" value="Mitochondrial cytochrome c oxidase subunit IV"/>
    <property type="match status" value="1"/>
</dbReference>
<dbReference type="UniPathway" id="UPA00705"/>
<keyword evidence="3 10" id="KW-0812">Transmembrane</keyword>
<keyword evidence="8 10" id="KW-0496">Mitochondrion</keyword>
<comment type="function">
    <text evidence="10">Component of the cytochrome c oxidase, the last enzyme in the mitochondrial electron transport chain which drives oxidative phosphorylation.</text>
</comment>
<keyword evidence="7" id="KW-0560">Oxidoreductase</keyword>
<dbReference type="OrthoDB" id="186013at2759"/>
<dbReference type="GO" id="GO:0006123">
    <property type="term" value="P:mitochondrial electron transport, cytochrome c to oxygen"/>
    <property type="evidence" value="ECO:0007669"/>
    <property type="project" value="InterPro"/>
</dbReference>
<accession>A0A834HWU9</accession>
<reference evidence="11" key="1">
    <citation type="submission" date="2020-08" db="EMBL/GenBank/DDBJ databases">
        <title>Genome sequencing and assembly of the red palm weevil Rhynchophorus ferrugineus.</title>
        <authorList>
            <person name="Dias G.B."/>
            <person name="Bergman C.M."/>
            <person name="Manee M."/>
        </authorList>
    </citation>
    <scope>NUCLEOTIDE SEQUENCE</scope>
    <source>
        <strain evidence="11">AA-2017</strain>
        <tissue evidence="11">Whole larva</tissue>
    </source>
</reference>
<evidence type="ECO:0000256" key="1">
    <source>
        <dbReference type="ARBA" id="ARBA00004434"/>
    </source>
</evidence>
<dbReference type="Gene3D" id="1.10.442.10">
    <property type="entry name" value="Cytochrome c oxidase subunit IV"/>
    <property type="match status" value="1"/>
</dbReference>
<evidence type="ECO:0000256" key="4">
    <source>
        <dbReference type="ARBA" id="ARBA00022792"/>
    </source>
</evidence>
<evidence type="ECO:0000256" key="7">
    <source>
        <dbReference type="ARBA" id="ARBA00023002"/>
    </source>
</evidence>
<comment type="subunit">
    <text evidence="10">Component of the cytochrome c oxidase (complex IV, CIV), a multisubunit enzyme composed of 14 subunits.</text>
</comment>
<gene>
    <name evidence="11" type="ORF">GWI33_020206</name>
</gene>
<proteinExistence type="inferred from homology"/>
<evidence type="ECO:0000256" key="8">
    <source>
        <dbReference type="ARBA" id="ARBA00023128"/>
    </source>
</evidence>